<feature type="domain" description="Soluble ligand binding" evidence="17">
    <location>
        <begin position="299"/>
        <end position="348"/>
    </location>
</feature>
<evidence type="ECO:0000256" key="14">
    <source>
        <dbReference type="ARBA" id="ARBA00023288"/>
    </source>
</evidence>
<evidence type="ECO:0000256" key="5">
    <source>
        <dbReference type="ARBA" id="ARBA00022597"/>
    </source>
</evidence>
<dbReference type="InterPro" id="IPR049712">
    <property type="entry name" value="Poly_export"/>
</dbReference>
<comment type="subcellular location">
    <subcellularLocation>
        <location evidence="1">Cell outer membrane</location>
        <topology evidence="1">Multi-pass membrane protein</topology>
    </subcellularLocation>
</comment>
<keyword evidence="4" id="KW-1134">Transmembrane beta strand</keyword>
<feature type="region of interest" description="Disordered" evidence="15">
    <location>
        <begin position="27"/>
        <end position="47"/>
    </location>
</feature>
<dbReference type="Pfam" id="PF10531">
    <property type="entry name" value="SLBB"/>
    <property type="match status" value="1"/>
</dbReference>
<evidence type="ECO:0000259" key="17">
    <source>
        <dbReference type="Pfam" id="PF10531"/>
    </source>
</evidence>
<comment type="similarity">
    <text evidence="2">Belongs to the BexD/CtrA/VexA family.</text>
</comment>
<keyword evidence="11" id="KW-0472">Membrane</keyword>
<keyword evidence="8" id="KW-0625">Polysaccharide transport</keyword>
<keyword evidence="13" id="KW-0998">Cell outer membrane</keyword>
<evidence type="ECO:0000256" key="6">
    <source>
        <dbReference type="ARBA" id="ARBA00022692"/>
    </source>
</evidence>
<evidence type="ECO:0000256" key="4">
    <source>
        <dbReference type="ARBA" id="ARBA00022452"/>
    </source>
</evidence>
<keyword evidence="12" id="KW-0564">Palmitate</keyword>
<keyword evidence="10" id="KW-0626">Porin</keyword>
<feature type="domain" description="SLBB" evidence="18">
    <location>
        <begin position="157"/>
        <end position="234"/>
    </location>
</feature>
<keyword evidence="3" id="KW-0813">Transport</keyword>
<evidence type="ECO:0000256" key="13">
    <source>
        <dbReference type="ARBA" id="ARBA00023237"/>
    </source>
</evidence>
<dbReference type="InterPro" id="IPR003715">
    <property type="entry name" value="Poly_export_N"/>
</dbReference>
<evidence type="ECO:0000256" key="3">
    <source>
        <dbReference type="ARBA" id="ARBA00022448"/>
    </source>
</evidence>
<accession>A0A501WQ83</accession>
<evidence type="ECO:0000256" key="7">
    <source>
        <dbReference type="ARBA" id="ARBA00022729"/>
    </source>
</evidence>
<sequence length="415" mass="45099">MDVTPETVIAANRQQAYQPRALPAAFSQTAGSGGGVPQVTGPDTAFEPQTRPEELVARLPPPVPAEPYRIGVGDVVLLATKTPGTSVEELTGLLAAENRRQGYTVQDDGSIAIPDVGRVRIAEMTLEEAEGVLFQRLLERQIDPSFSLEIAEFNARKVSIGGAVAQPGVAPITLIPLTLDNALAAVGGITAADRDAAVIRIYRDGSLYEVPVKDFLVSPRYQKLRLVDGDSVYVDAEFDLGKAQAYFAEQIELGQFKQASRQSAMQILTQATELRRAQLSEERDNFSARIEHGAEPQDYVYLSGEMKKQGRWPLPYGQVASLADALYESGGGAPNMTADPRQIYVLRASADPREFSGITAWHVDGSSAVGMMMLTRLELRPRDIVFISEQPVTRWGRVVDQLSPNFLGLPGAYVE</sequence>
<keyword evidence="20" id="KW-1185">Reference proteome</keyword>
<dbReference type="GO" id="GO:0046930">
    <property type="term" value="C:pore complex"/>
    <property type="evidence" value="ECO:0007669"/>
    <property type="project" value="UniProtKB-KW"/>
</dbReference>
<evidence type="ECO:0000256" key="15">
    <source>
        <dbReference type="SAM" id="MobiDB-lite"/>
    </source>
</evidence>
<evidence type="ECO:0000256" key="8">
    <source>
        <dbReference type="ARBA" id="ARBA00023047"/>
    </source>
</evidence>
<evidence type="ECO:0000313" key="20">
    <source>
        <dbReference type="Proteomes" id="UP000319255"/>
    </source>
</evidence>
<evidence type="ECO:0000256" key="11">
    <source>
        <dbReference type="ARBA" id="ARBA00023136"/>
    </source>
</evidence>
<dbReference type="GO" id="GO:0015288">
    <property type="term" value="F:porin activity"/>
    <property type="evidence" value="ECO:0007669"/>
    <property type="project" value="UniProtKB-KW"/>
</dbReference>
<evidence type="ECO:0000256" key="10">
    <source>
        <dbReference type="ARBA" id="ARBA00023114"/>
    </source>
</evidence>
<gene>
    <name evidence="19" type="ORF">FJM51_15710</name>
</gene>
<evidence type="ECO:0000256" key="2">
    <source>
        <dbReference type="ARBA" id="ARBA00009450"/>
    </source>
</evidence>
<dbReference type="InterPro" id="IPR054765">
    <property type="entry name" value="SLBB_dom"/>
</dbReference>
<dbReference type="AlphaFoldDB" id="A0A501WQ83"/>
<proteinExistence type="inferred from homology"/>
<name>A0A501WQ83_9RHOB</name>
<dbReference type="Proteomes" id="UP000319255">
    <property type="component" value="Unassembled WGS sequence"/>
</dbReference>
<dbReference type="InterPro" id="IPR019554">
    <property type="entry name" value="Soluble_ligand-bd"/>
</dbReference>
<dbReference type="GO" id="GO:0006811">
    <property type="term" value="P:monoatomic ion transport"/>
    <property type="evidence" value="ECO:0007669"/>
    <property type="project" value="UniProtKB-KW"/>
</dbReference>
<dbReference type="Gene3D" id="3.10.560.10">
    <property type="entry name" value="Outer membrane lipoprotein wza domain like"/>
    <property type="match status" value="2"/>
</dbReference>
<evidence type="ECO:0000256" key="9">
    <source>
        <dbReference type="ARBA" id="ARBA00023065"/>
    </source>
</evidence>
<keyword evidence="7" id="KW-0732">Signal</keyword>
<evidence type="ECO:0000259" key="18">
    <source>
        <dbReference type="Pfam" id="PF22461"/>
    </source>
</evidence>
<protein>
    <submittedName>
        <fullName evidence="19">Sugar transporter</fullName>
    </submittedName>
</protein>
<dbReference type="PANTHER" id="PTHR33619:SF3">
    <property type="entry name" value="POLYSACCHARIDE EXPORT PROTEIN GFCE-RELATED"/>
    <property type="match status" value="1"/>
</dbReference>
<dbReference type="Pfam" id="PF02563">
    <property type="entry name" value="Poly_export"/>
    <property type="match status" value="1"/>
</dbReference>
<keyword evidence="9" id="KW-0406">Ion transport</keyword>
<dbReference type="Pfam" id="PF22461">
    <property type="entry name" value="SLBB_2"/>
    <property type="match status" value="1"/>
</dbReference>
<reference evidence="19 20" key="1">
    <citation type="submission" date="2019-06" db="EMBL/GenBank/DDBJ databases">
        <title>A novel bacterium of genus Amaricoccus, isolated from marine sediment.</title>
        <authorList>
            <person name="Huang H."/>
            <person name="Mo K."/>
            <person name="Hu Y."/>
        </authorList>
    </citation>
    <scope>NUCLEOTIDE SEQUENCE [LARGE SCALE GENOMIC DNA]</scope>
    <source>
        <strain evidence="19 20">HB172011</strain>
    </source>
</reference>
<keyword evidence="5 19" id="KW-0762">Sugar transport</keyword>
<dbReference type="PANTHER" id="PTHR33619">
    <property type="entry name" value="POLYSACCHARIDE EXPORT PROTEIN GFCE-RELATED"/>
    <property type="match status" value="1"/>
</dbReference>
<dbReference type="GO" id="GO:0015159">
    <property type="term" value="F:polysaccharide transmembrane transporter activity"/>
    <property type="evidence" value="ECO:0007669"/>
    <property type="project" value="InterPro"/>
</dbReference>
<dbReference type="GO" id="GO:0009279">
    <property type="term" value="C:cell outer membrane"/>
    <property type="evidence" value="ECO:0007669"/>
    <property type="project" value="UniProtKB-SubCell"/>
</dbReference>
<dbReference type="Gene3D" id="3.30.1950.10">
    <property type="entry name" value="wza like domain"/>
    <property type="match status" value="1"/>
</dbReference>
<evidence type="ECO:0000256" key="1">
    <source>
        <dbReference type="ARBA" id="ARBA00004571"/>
    </source>
</evidence>
<keyword evidence="14" id="KW-0449">Lipoprotein</keyword>
<evidence type="ECO:0000259" key="16">
    <source>
        <dbReference type="Pfam" id="PF02563"/>
    </source>
</evidence>
<comment type="caution">
    <text evidence="19">The sequence shown here is derived from an EMBL/GenBank/DDBJ whole genome shotgun (WGS) entry which is preliminary data.</text>
</comment>
<dbReference type="EMBL" id="VFRP01000017">
    <property type="protein sequence ID" value="TPE49161.1"/>
    <property type="molecule type" value="Genomic_DNA"/>
</dbReference>
<evidence type="ECO:0000256" key="12">
    <source>
        <dbReference type="ARBA" id="ARBA00023139"/>
    </source>
</evidence>
<dbReference type="OrthoDB" id="9808421at2"/>
<keyword evidence="6" id="KW-0812">Transmembrane</keyword>
<organism evidence="19 20">
    <name type="scientific">Amaricoccus solimangrovi</name>
    <dbReference type="NCBI Taxonomy" id="2589815"/>
    <lineage>
        <taxon>Bacteria</taxon>
        <taxon>Pseudomonadati</taxon>
        <taxon>Pseudomonadota</taxon>
        <taxon>Alphaproteobacteria</taxon>
        <taxon>Rhodobacterales</taxon>
        <taxon>Paracoccaceae</taxon>
        <taxon>Amaricoccus</taxon>
    </lineage>
</organism>
<feature type="domain" description="Polysaccharide export protein N-terminal" evidence="16">
    <location>
        <begin position="65"/>
        <end position="150"/>
    </location>
</feature>
<evidence type="ECO:0000313" key="19">
    <source>
        <dbReference type="EMBL" id="TPE49161.1"/>
    </source>
</evidence>